<dbReference type="HOGENOM" id="CLU_2471507_0_0_1"/>
<evidence type="ECO:0000313" key="3">
    <source>
        <dbReference type="Proteomes" id="UP000000304"/>
    </source>
</evidence>
<feature type="compositionally biased region" description="Acidic residues" evidence="1">
    <location>
        <begin position="65"/>
        <end position="80"/>
    </location>
</feature>
<feature type="region of interest" description="Disordered" evidence="1">
    <location>
        <begin position="57"/>
        <end position="93"/>
    </location>
</feature>
<evidence type="ECO:0000256" key="1">
    <source>
        <dbReference type="SAM" id="MobiDB-lite"/>
    </source>
</evidence>
<dbReference type="AlphaFoldDB" id="B4QQ55"/>
<protein>
    <submittedName>
        <fullName evidence="2">GD12807</fullName>
    </submittedName>
</protein>
<dbReference type="PhylomeDB" id="B4QQ55"/>
<proteinExistence type="predicted"/>
<accession>B4QQ55</accession>
<sequence length="93" mass="10615">MKIDEEHAPSTVHHAPPTPIYAHQFRFFTKRPEDILIAAGCPHVSERAPGVAFKTNLPQHLSAQQDEDDEWGYGDEYEDEDHAKDLPRMTMAM</sequence>
<keyword evidence="3" id="KW-1185">Reference proteome</keyword>
<gene>
    <name evidence="2" type="primary">Dsim\GD12807</name>
    <name evidence="2" type="ORF">Dsim_GD12807</name>
</gene>
<dbReference type="OMA" id="EYKDEDH"/>
<reference evidence="2 3" key="1">
    <citation type="journal article" date="2007" name="Nature">
        <title>Evolution of genes and genomes on the Drosophila phylogeny.</title>
        <authorList>
            <consortium name="Drosophila 12 Genomes Consortium"/>
            <person name="Clark A.G."/>
            <person name="Eisen M.B."/>
            <person name="Smith D.R."/>
            <person name="Bergman C.M."/>
            <person name="Oliver B."/>
            <person name="Markow T.A."/>
            <person name="Kaufman T.C."/>
            <person name="Kellis M."/>
            <person name="Gelbart W."/>
            <person name="Iyer V.N."/>
            <person name="Pollard D.A."/>
            <person name="Sackton T.B."/>
            <person name="Larracuente A.M."/>
            <person name="Singh N.D."/>
            <person name="Abad J.P."/>
            <person name="Abt D.N."/>
            <person name="Adryan B."/>
            <person name="Aguade M."/>
            <person name="Akashi H."/>
            <person name="Anderson W.W."/>
            <person name="Aquadro C.F."/>
            <person name="Ardell D.H."/>
            <person name="Arguello R."/>
            <person name="Artieri C.G."/>
            <person name="Barbash D.A."/>
            <person name="Barker D."/>
            <person name="Barsanti P."/>
            <person name="Batterham P."/>
            <person name="Batzoglou S."/>
            <person name="Begun D."/>
            <person name="Bhutkar A."/>
            <person name="Blanco E."/>
            <person name="Bosak S.A."/>
            <person name="Bradley R.K."/>
            <person name="Brand A.D."/>
            <person name="Brent M.R."/>
            <person name="Brooks A.N."/>
            <person name="Brown R.H."/>
            <person name="Butlin R.K."/>
            <person name="Caggese C."/>
            <person name="Calvi B.R."/>
            <person name="Bernardo de Carvalho A."/>
            <person name="Caspi A."/>
            <person name="Castrezana S."/>
            <person name="Celniker S.E."/>
            <person name="Chang J.L."/>
            <person name="Chapple C."/>
            <person name="Chatterji S."/>
            <person name="Chinwalla A."/>
            <person name="Civetta A."/>
            <person name="Clifton S.W."/>
            <person name="Comeron J.M."/>
            <person name="Costello J.C."/>
            <person name="Coyne J.A."/>
            <person name="Daub J."/>
            <person name="David R.G."/>
            <person name="Delcher A.L."/>
            <person name="Delehaunty K."/>
            <person name="Do C.B."/>
            <person name="Ebling H."/>
            <person name="Edwards K."/>
            <person name="Eickbush T."/>
            <person name="Evans J.D."/>
            <person name="Filipski A."/>
            <person name="Findeiss S."/>
            <person name="Freyhult E."/>
            <person name="Fulton L."/>
            <person name="Fulton R."/>
            <person name="Garcia A.C."/>
            <person name="Gardiner A."/>
            <person name="Garfield D.A."/>
            <person name="Garvin B.E."/>
            <person name="Gibson G."/>
            <person name="Gilbert D."/>
            <person name="Gnerre S."/>
            <person name="Godfrey J."/>
            <person name="Good R."/>
            <person name="Gotea V."/>
            <person name="Gravely B."/>
            <person name="Greenberg A.J."/>
            <person name="Griffiths-Jones S."/>
            <person name="Gross S."/>
            <person name="Guigo R."/>
            <person name="Gustafson E.A."/>
            <person name="Haerty W."/>
            <person name="Hahn M.W."/>
            <person name="Halligan D.L."/>
            <person name="Halpern A.L."/>
            <person name="Halter G.M."/>
            <person name="Han M.V."/>
            <person name="Heger A."/>
            <person name="Hillier L."/>
            <person name="Hinrichs A.S."/>
            <person name="Holmes I."/>
            <person name="Hoskins R.A."/>
            <person name="Hubisz M.J."/>
            <person name="Hultmark D."/>
            <person name="Huntley M.A."/>
            <person name="Jaffe D.B."/>
            <person name="Jagadeeshan S."/>
            <person name="Jeck W.R."/>
            <person name="Johnson J."/>
            <person name="Jones C.D."/>
            <person name="Jordan W.C."/>
            <person name="Karpen G.H."/>
            <person name="Kataoka E."/>
            <person name="Keightley P.D."/>
            <person name="Kheradpour P."/>
            <person name="Kirkness E.F."/>
            <person name="Koerich L.B."/>
            <person name="Kristiansen K."/>
            <person name="Kudrna D."/>
            <person name="Kulathinal R.J."/>
            <person name="Kumar S."/>
            <person name="Kwok R."/>
            <person name="Lander E."/>
            <person name="Langley C.H."/>
            <person name="Lapoint R."/>
            <person name="Lazzaro B.P."/>
            <person name="Lee S.J."/>
            <person name="Levesque L."/>
            <person name="Li R."/>
            <person name="Lin C.F."/>
            <person name="Lin M.F."/>
            <person name="Lindblad-Toh K."/>
            <person name="Llopart A."/>
            <person name="Long M."/>
            <person name="Low L."/>
            <person name="Lozovsky E."/>
            <person name="Lu J."/>
            <person name="Luo M."/>
            <person name="Machado C.A."/>
            <person name="Makalowski W."/>
            <person name="Marzo M."/>
            <person name="Matsuda M."/>
            <person name="Matzkin L."/>
            <person name="McAllister B."/>
            <person name="McBride C.S."/>
            <person name="McKernan B."/>
            <person name="McKernan K."/>
            <person name="Mendez-Lago M."/>
            <person name="Minx P."/>
            <person name="Mollenhauer M.U."/>
            <person name="Montooth K."/>
            <person name="Mount S.M."/>
            <person name="Mu X."/>
            <person name="Myers E."/>
            <person name="Negre B."/>
            <person name="Newfeld S."/>
            <person name="Nielsen R."/>
            <person name="Noor M.A."/>
            <person name="O'Grady P."/>
            <person name="Pachter L."/>
            <person name="Papaceit M."/>
            <person name="Parisi M.J."/>
            <person name="Parisi M."/>
            <person name="Parts L."/>
            <person name="Pedersen J.S."/>
            <person name="Pesole G."/>
            <person name="Phillippy A.M."/>
            <person name="Ponting C.P."/>
            <person name="Pop M."/>
            <person name="Porcelli D."/>
            <person name="Powell J.R."/>
            <person name="Prohaska S."/>
            <person name="Pruitt K."/>
            <person name="Puig M."/>
            <person name="Quesneville H."/>
            <person name="Ram K.R."/>
            <person name="Rand D."/>
            <person name="Rasmussen M.D."/>
            <person name="Reed L.K."/>
            <person name="Reenan R."/>
            <person name="Reily A."/>
            <person name="Remington K.A."/>
            <person name="Rieger T.T."/>
            <person name="Ritchie M.G."/>
            <person name="Robin C."/>
            <person name="Rogers Y.H."/>
            <person name="Rohde C."/>
            <person name="Rozas J."/>
            <person name="Rubenfield M.J."/>
            <person name="Ruiz A."/>
            <person name="Russo S."/>
            <person name="Salzberg S.L."/>
            <person name="Sanchez-Gracia A."/>
            <person name="Saranga D.J."/>
            <person name="Sato H."/>
            <person name="Schaeffer S.W."/>
            <person name="Schatz M.C."/>
            <person name="Schlenke T."/>
            <person name="Schwartz R."/>
            <person name="Segarra C."/>
            <person name="Singh R.S."/>
            <person name="Sirot L."/>
            <person name="Sirota M."/>
            <person name="Sisneros N.B."/>
            <person name="Smith C.D."/>
            <person name="Smith T.F."/>
            <person name="Spieth J."/>
            <person name="Stage D.E."/>
            <person name="Stark A."/>
            <person name="Stephan W."/>
            <person name="Strausberg R.L."/>
            <person name="Strempel S."/>
            <person name="Sturgill D."/>
            <person name="Sutton G."/>
            <person name="Sutton G.G."/>
            <person name="Tao W."/>
            <person name="Teichmann S."/>
            <person name="Tobari Y.N."/>
            <person name="Tomimura Y."/>
            <person name="Tsolas J.M."/>
            <person name="Valente V.L."/>
            <person name="Venter E."/>
            <person name="Venter J.C."/>
            <person name="Vicario S."/>
            <person name="Vieira F.G."/>
            <person name="Vilella A.J."/>
            <person name="Villasante A."/>
            <person name="Walenz B."/>
            <person name="Wang J."/>
            <person name="Wasserman M."/>
            <person name="Watts T."/>
            <person name="Wilson D."/>
            <person name="Wilson R.K."/>
            <person name="Wing R.A."/>
            <person name="Wolfner M.F."/>
            <person name="Wong A."/>
            <person name="Wong G.K."/>
            <person name="Wu C.I."/>
            <person name="Wu G."/>
            <person name="Yamamoto D."/>
            <person name="Yang H.P."/>
            <person name="Yang S.P."/>
            <person name="Yorke J.A."/>
            <person name="Yoshida K."/>
            <person name="Zdobnov E."/>
            <person name="Zhang P."/>
            <person name="Zhang Y."/>
            <person name="Zimin A.V."/>
            <person name="Baldwin J."/>
            <person name="Abdouelleil A."/>
            <person name="Abdulkadir J."/>
            <person name="Abebe A."/>
            <person name="Abera B."/>
            <person name="Abreu J."/>
            <person name="Acer S.C."/>
            <person name="Aftuck L."/>
            <person name="Alexander A."/>
            <person name="An P."/>
            <person name="Anderson E."/>
            <person name="Anderson S."/>
            <person name="Arachi H."/>
            <person name="Azer M."/>
            <person name="Bachantsang P."/>
            <person name="Barry A."/>
            <person name="Bayul T."/>
            <person name="Berlin A."/>
            <person name="Bessette D."/>
            <person name="Bloom T."/>
            <person name="Blye J."/>
            <person name="Boguslavskiy L."/>
            <person name="Bonnet C."/>
            <person name="Boukhgalter B."/>
            <person name="Bourzgui I."/>
            <person name="Brown A."/>
            <person name="Cahill P."/>
            <person name="Channer S."/>
            <person name="Cheshatsang Y."/>
            <person name="Chuda L."/>
            <person name="Citroen M."/>
            <person name="Collymore A."/>
            <person name="Cooke P."/>
            <person name="Costello M."/>
            <person name="D'Aco K."/>
            <person name="Daza R."/>
            <person name="De Haan G."/>
            <person name="DeGray S."/>
            <person name="DeMaso C."/>
            <person name="Dhargay N."/>
            <person name="Dooley K."/>
            <person name="Dooley E."/>
            <person name="Doricent M."/>
            <person name="Dorje P."/>
            <person name="Dorjee K."/>
            <person name="Dupes A."/>
            <person name="Elong R."/>
            <person name="Falk J."/>
            <person name="Farina A."/>
            <person name="Faro S."/>
            <person name="Ferguson D."/>
            <person name="Fisher S."/>
            <person name="Foley C.D."/>
            <person name="Franke A."/>
            <person name="Friedrich D."/>
            <person name="Gadbois L."/>
            <person name="Gearin G."/>
            <person name="Gearin C.R."/>
            <person name="Giannoukos G."/>
            <person name="Goode T."/>
            <person name="Graham J."/>
            <person name="Grandbois E."/>
            <person name="Grewal S."/>
            <person name="Gyaltsen K."/>
            <person name="Hafez N."/>
            <person name="Hagos B."/>
            <person name="Hall J."/>
            <person name="Henson C."/>
            <person name="Hollinger A."/>
            <person name="Honan T."/>
            <person name="Huard M.D."/>
            <person name="Hughes L."/>
            <person name="Hurhula B."/>
            <person name="Husby M.E."/>
            <person name="Kamat A."/>
            <person name="Kanga B."/>
            <person name="Kashin S."/>
            <person name="Khazanovich D."/>
            <person name="Kisner P."/>
            <person name="Lance K."/>
            <person name="Lara M."/>
            <person name="Lee W."/>
            <person name="Lennon N."/>
            <person name="Letendre F."/>
            <person name="LeVine R."/>
            <person name="Lipovsky A."/>
            <person name="Liu X."/>
            <person name="Liu J."/>
            <person name="Liu S."/>
            <person name="Lokyitsang T."/>
            <person name="Lokyitsang Y."/>
            <person name="Lubonja R."/>
            <person name="Lui A."/>
            <person name="MacDonald P."/>
            <person name="Magnisalis V."/>
            <person name="Maru K."/>
            <person name="Matthews C."/>
            <person name="McCusker W."/>
            <person name="McDonough S."/>
            <person name="Mehta T."/>
            <person name="Meldrim J."/>
            <person name="Meneus L."/>
            <person name="Mihai O."/>
            <person name="Mihalev A."/>
            <person name="Mihova T."/>
            <person name="Mittelman R."/>
            <person name="Mlenga V."/>
            <person name="Montmayeur A."/>
            <person name="Mulrain L."/>
            <person name="Navidi A."/>
            <person name="Naylor J."/>
            <person name="Negash T."/>
            <person name="Nguyen T."/>
            <person name="Nguyen N."/>
            <person name="Nicol R."/>
            <person name="Norbu C."/>
            <person name="Norbu N."/>
            <person name="Novod N."/>
            <person name="O'Neill B."/>
            <person name="Osman S."/>
            <person name="Markiewicz E."/>
            <person name="Oyono O.L."/>
            <person name="Patti C."/>
            <person name="Phunkhang P."/>
            <person name="Pierre F."/>
            <person name="Priest M."/>
            <person name="Raghuraman S."/>
            <person name="Rege F."/>
            <person name="Reyes R."/>
            <person name="Rise C."/>
            <person name="Rogov P."/>
            <person name="Ross K."/>
            <person name="Ryan E."/>
            <person name="Settipalli S."/>
            <person name="Shea T."/>
            <person name="Sherpa N."/>
            <person name="Shi L."/>
            <person name="Shih D."/>
            <person name="Sparrow T."/>
            <person name="Spaulding J."/>
            <person name="Stalker J."/>
            <person name="Stange-Thomann N."/>
            <person name="Stavropoulos S."/>
            <person name="Stone C."/>
            <person name="Strader C."/>
            <person name="Tesfaye S."/>
            <person name="Thomson T."/>
            <person name="Thoulutsang Y."/>
            <person name="Thoulutsang D."/>
            <person name="Topham K."/>
            <person name="Topping I."/>
            <person name="Tsamla T."/>
            <person name="Vassiliev H."/>
            <person name="Vo A."/>
            <person name="Wangchuk T."/>
            <person name="Wangdi T."/>
            <person name="Weiand M."/>
            <person name="Wilkinson J."/>
            <person name="Wilson A."/>
            <person name="Yadav S."/>
            <person name="Young G."/>
            <person name="Yu Q."/>
            <person name="Zembek L."/>
            <person name="Zhong D."/>
            <person name="Zimmer A."/>
            <person name="Zwirko Z."/>
            <person name="Jaffe D.B."/>
            <person name="Alvarez P."/>
            <person name="Brockman W."/>
            <person name="Butler J."/>
            <person name="Chin C."/>
            <person name="Gnerre S."/>
            <person name="Grabherr M."/>
            <person name="Kleber M."/>
            <person name="Mauceli E."/>
            <person name="MacCallum I."/>
        </authorList>
    </citation>
    <scope>NUCLEOTIDE SEQUENCE [LARGE SCALE GENOMIC DNA]</scope>
    <source>
        <strain evidence="3">white501</strain>
    </source>
</reference>
<name>B4QQ55_DROSI</name>
<dbReference type="EMBL" id="CM000363">
    <property type="protein sequence ID" value="EDX10073.1"/>
    <property type="molecule type" value="Genomic_DNA"/>
</dbReference>
<organism evidence="2 3">
    <name type="scientific">Drosophila simulans</name>
    <name type="common">Fruit fly</name>
    <dbReference type="NCBI Taxonomy" id="7240"/>
    <lineage>
        <taxon>Eukaryota</taxon>
        <taxon>Metazoa</taxon>
        <taxon>Ecdysozoa</taxon>
        <taxon>Arthropoda</taxon>
        <taxon>Hexapoda</taxon>
        <taxon>Insecta</taxon>
        <taxon>Pterygota</taxon>
        <taxon>Neoptera</taxon>
        <taxon>Endopterygota</taxon>
        <taxon>Diptera</taxon>
        <taxon>Brachycera</taxon>
        <taxon>Muscomorpha</taxon>
        <taxon>Ephydroidea</taxon>
        <taxon>Drosophilidae</taxon>
        <taxon>Drosophila</taxon>
        <taxon>Sophophora</taxon>
    </lineage>
</organism>
<evidence type="ECO:0000313" key="2">
    <source>
        <dbReference type="EMBL" id="EDX10073.1"/>
    </source>
</evidence>
<dbReference type="Proteomes" id="UP000000304">
    <property type="component" value="Chromosome 3L"/>
</dbReference>